<name>A0A0G2FE38_9PEZI</name>
<dbReference type="AlphaFoldDB" id="A0A0G2FE38"/>
<proteinExistence type="predicted"/>
<protein>
    <submittedName>
        <fullName evidence="2">Uncharacterized protein</fullName>
    </submittedName>
</protein>
<gene>
    <name evidence="2" type="ORF">UCDDA912_g07651</name>
</gene>
<evidence type="ECO:0000256" key="1">
    <source>
        <dbReference type="SAM" id="SignalP"/>
    </source>
</evidence>
<feature type="chain" id="PRO_5002543984" evidence="1">
    <location>
        <begin position="22"/>
        <end position="164"/>
    </location>
</feature>
<feature type="signal peptide" evidence="1">
    <location>
        <begin position="1"/>
        <end position="21"/>
    </location>
</feature>
<reference evidence="2 3" key="2">
    <citation type="submission" date="2015-05" db="EMBL/GenBank/DDBJ databases">
        <authorList>
            <person name="Morales-Cruz A."/>
            <person name="Amrine K.C."/>
            <person name="Cantu D."/>
        </authorList>
    </citation>
    <scope>NUCLEOTIDE SEQUENCE [LARGE SCALE GENOMIC DNA]</scope>
    <source>
        <strain evidence="2">DA912</strain>
    </source>
</reference>
<reference evidence="2 3" key="1">
    <citation type="submission" date="2015-05" db="EMBL/GenBank/DDBJ databases">
        <title>Distinctive expansion of gene families associated with plant cell wall degradation and secondary metabolism in the genomes of grapevine trunk pathogens.</title>
        <authorList>
            <person name="Lawrence D.P."/>
            <person name="Travadon R."/>
            <person name="Rolshausen P.E."/>
            <person name="Baumgartner K."/>
        </authorList>
    </citation>
    <scope>NUCLEOTIDE SEQUENCE [LARGE SCALE GENOMIC DNA]</scope>
    <source>
        <strain evidence="2">DA912</strain>
    </source>
</reference>
<sequence length="164" mass="17657">MQTITLVSAILASLAVPISNALPTVQENSLFAIGDSVKTGHPEAYNAFLTAPLITFDGTVSRRQQVPSDSTPDPDRPIVTPSSIFVLQCDVAGFRGNCLSFGAEPGECVNYSSFNSTQAFLDKLVDCNNKGDDRGVTLSYNYNLAEETNGYGGDYDNQISSWRC</sequence>
<evidence type="ECO:0000313" key="2">
    <source>
        <dbReference type="EMBL" id="KKY32396.1"/>
    </source>
</evidence>
<dbReference type="Proteomes" id="UP000034680">
    <property type="component" value="Unassembled WGS sequence"/>
</dbReference>
<comment type="caution">
    <text evidence="2">The sequence shown here is derived from an EMBL/GenBank/DDBJ whole genome shotgun (WGS) entry which is preliminary data.</text>
</comment>
<dbReference type="OrthoDB" id="3636092at2759"/>
<evidence type="ECO:0000313" key="3">
    <source>
        <dbReference type="Proteomes" id="UP000034680"/>
    </source>
</evidence>
<dbReference type="EMBL" id="LCUC01000321">
    <property type="protein sequence ID" value="KKY32396.1"/>
    <property type="molecule type" value="Genomic_DNA"/>
</dbReference>
<keyword evidence="3" id="KW-1185">Reference proteome</keyword>
<accession>A0A0G2FE38</accession>
<organism evidence="2 3">
    <name type="scientific">Diaporthe ampelina</name>
    <dbReference type="NCBI Taxonomy" id="1214573"/>
    <lineage>
        <taxon>Eukaryota</taxon>
        <taxon>Fungi</taxon>
        <taxon>Dikarya</taxon>
        <taxon>Ascomycota</taxon>
        <taxon>Pezizomycotina</taxon>
        <taxon>Sordariomycetes</taxon>
        <taxon>Sordariomycetidae</taxon>
        <taxon>Diaporthales</taxon>
        <taxon>Diaporthaceae</taxon>
        <taxon>Diaporthe</taxon>
    </lineage>
</organism>
<keyword evidence="1" id="KW-0732">Signal</keyword>